<sequence length="89" mass="9998">MIKIEGVMTRGGIANGKFAKLGRVNRTSQTSELKEEENGKFAKLGRERTSLVTKIAPKKVLRIAYAVVAIYFKEICFIHFAKLKPISQE</sequence>
<protein>
    <submittedName>
        <fullName evidence="1">Uncharacterized protein</fullName>
    </submittedName>
</protein>
<proteinExistence type="predicted"/>
<reference evidence="1 2" key="1">
    <citation type="submission" date="2021-06" db="EMBL/GenBank/DDBJ databases">
        <title>Caerostris extrusa draft genome.</title>
        <authorList>
            <person name="Kono N."/>
            <person name="Arakawa K."/>
        </authorList>
    </citation>
    <scope>NUCLEOTIDE SEQUENCE [LARGE SCALE GENOMIC DNA]</scope>
</reference>
<comment type="caution">
    <text evidence="1">The sequence shown here is derived from an EMBL/GenBank/DDBJ whole genome shotgun (WGS) entry which is preliminary data.</text>
</comment>
<keyword evidence="2" id="KW-1185">Reference proteome</keyword>
<dbReference type="EMBL" id="BPLR01001945">
    <property type="protein sequence ID" value="GIX68277.1"/>
    <property type="molecule type" value="Genomic_DNA"/>
</dbReference>
<dbReference type="AlphaFoldDB" id="A0AAV4M925"/>
<evidence type="ECO:0000313" key="2">
    <source>
        <dbReference type="Proteomes" id="UP001054945"/>
    </source>
</evidence>
<accession>A0AAV4M925</accession>
<dbReference type="Proteomes" id="UP001054945">
    <property type="component" value="Unassembled WGS sequence"/>
</dbReference>
<name>A0AAV4M925_CAEEX</name>
<organism evidence="1 2">
    <name type="scientific">Caerostris extrusa</name>
    <name type="common">Bark spider</name>
    <name type="synonym">Caerostris bankana</name>
    <dbReference type="NCBI Taxonomy" id="172846"/>
    <lineage>
        <taxon>Eukaryota</taxon>
        <taxon>Metazoa</taxon>
        <taxon>Ecdysozoa</taxon>
        <taxon>Arthropoda</taxon>
        <taxon>Chelicerata</taxon>
        <taxon>Arachnida</taxon>
        <taxon>Araneae</taxon>
        <taxon>Araneomorphae</taxon>
        <taxon>Entelegynae</taxon>
        <taxon>Araneoidea</taxon>
        <taxon>Araneidae</taxon>
        <taxon>Caerostris</taxon>
    </lineage>
</organism>
<gene>
    <name evidence="1" type="ORF">CEXT_308441</name>
</gene>
<evidence type="ECO:0000313" key="1">
    <source>
        <dbReference type="EMBL" id="GIX68277.1"/>
    </source>
</evidence>